<evidence type="ECO:0000256" key="2">
    <source>
        <dbReference type="SAM" id="Phobius"/>
    </source>
</evidence>
<reference evidence="3 4" key="1">
    <citation type="submission" date="2020-05" db="EMBL/GenBank/DDBJ databases">
        <title>Complete genome of Desulfobulbus oligotrophicus.</title>
        <authorList>
            <person name="Podar M."/>
        </authorList>
    </citation>
    <scope>NUCLEOTIDE SEQUENCE [LARGE SCALE GENOMIC DNA]</scope>
    <source>
        <strain evidence="3 4">Prop6</strain>
    </source>
</reference>
<sequence length="129" mass="14068">MEKAAMAARRMLSSDWEMDCTPRRAADSPPRSTCREAASRSLTDDVEARNLFSNSAVNAEMITSILLLFVAMRWNLPLVIFALFAGPGIYALLSLLQPGKLLVFGLLVGLPLLMIAAWGAAAMVRLLFP</sequence>
<gene>
    <name evidence="3" type="ORF">HP555_11020</name>
</gene>
<keyword evidence="2" id="KW-0472">Membrane</keyword>
<evidence type="ECO:0000313" key="4">
    <source>
        <dbReference type="Proteomes" id="UP000596092"/>
    </source>
</evidence>
<accession>A0A7T5VEK8</accession>
<proteinExistence type="predicted"/>
<evidence type="ECO:0000313" key="3">
    <source>
        <dbReference type="EMBL" id="QQG66361.1"/>
    </source>
</evidence>
<feature type="transmembrane region" description="Helical" evidence="2">
    <location>
        <begin position="102"/>
        <end position="128"/>
    </location>
</feature>
<feature type="region of interest" description="Disordered" evidence="1">
    <location>
        <begin position="20"/>
        <end position="39"/>
    </location>
</feature>
<evidence type="ECO:0000256" key="1">
    <source>
        <dbReference type="SAM" id="MobiDB-lite"/>
    </source>
</evidence>
<dbReference type="RefSeq" id="WP_199262449.1">
    <property type="nucleotide sequence ID" value="NZ_CP054140.1"/>
</dbReference>
<protein>
    <submittedName>
        <fullName evidence="3">Uncharacterized protein</fullName>
    </submittedName>
</protein>
<keyword evidence="2" id="KW-0812">Transmembrane</keyword>
<keyword evidence="2" id="KW-1133">Transmembrane helix</keyword>
<organism evidence="3 4">
    <name type="scientific">Desulfobulbus oligotrophicus</name>
    <dbReference type="NCBI Taxonomy" id="1909699"/>
    <lineage>
        <taxon>Bacteria</taxon>
        <taxon>Pseudomonadati</taxon>
        <taxon>Thermodesulfobacteriota</taxon>
        <taxon>Desulfobulbia</taxon>
        <taxon>Desulfobulbales</taxon>
        <taxon>Desulfobulbaceae</taxon>
        <taxon>Desulfobulbus</taxon>
    </lineage>
</organism>
<dbReference type="Proteomes" id="UP000596092">
    <property type="component" value="Chromosome"/>
</dbReference>
<feature type="transmembrane region" description="Helical" evidence="2">
    <location>
        <begin position="78"/>
        <end position="96"/>
    </location>
</feature>
<keyword evidence="4" id="KW-1185">Reference proteome</keyword>
<name>A0A7T5VEK8_9BACT</name>
<dbReference type="AlphaFoldDB" id="A0A7T5VEK8"/>
<dbReference type="KEGG" id="dog:HP555_11020"/>
<dbReference type="EMBL" id="CP054140">
    <property type="protein sequence ID" value="QQG66361.1"/>
    <property type="molecule type" value="Genomic_DNA"/>
</dbReference>